<keyword evidence="2 5" id="KW-0812">Transmembrane</keyword>
<dbReference type="Proteomes" id="UP001060504">
    <property type="component" value="Unassembled WGS sequence"/>
</dbReference>
<dbReference type="SUPFAM" id="SSF158442">
    <property type="entry name" value="DsbB-like"/>
    <property type="match status" value="1"/>
</dbReference>
<dbReference type="InterPro" id="IPR003752">
    <property type="entry name" value="DiS_bond_form_DsbB/BdbC"/>
</dbReference>
<evidence type="ECO:0000256" key="1">
    <source>
        <dbReference type="ARBA" id="ARBA00004141"/>
    </source>
</evidence>
<evidence type="ECO:0000256" key="3">
    <source>
        <dbReference type="ARBA" id="ARBA00022989"/>
    </source>
</evidence>
<dbReference type="EMBL" id="BPRH01000029">
    <property type="protein sequence ID" value="GJF08048.1"/>
    <property type="molecule type" value="Genomic_DNA"/>
</dbReference>
<protein>
    <submittedName>
        <fullName evidence="6">Disulfide bond formation protein B</fullName>
    </submittedName>
</protein>
<keyword evidence="4 5" id="KW-0472">Membrane</keyword>
<feature type="transmembrane region" description="Helical" evidence="5">
    <location>
        <begin position="31"/>
        <end position="56"/>
    </location>
</feature>
<evidence type="ECO:0000313" key="6">
    <source>
        <dbReference type="EMBL" id="GJF08048.1"/>
    </source>
</evidence>
<sequence length="223" mass="23995">MGVESGHDILTPAASSRVDDSSMPGRGKWGFIAFWGLHIWLLGYSAVFLSAFLVQLVLGDFPCPLCMLQRYGMFFCSLGALFVIMQARNGTLTASRYAQGLGMGLVGALAGSSVSLRQIALHIKPDDPGYGDPVLGLHLYTWALITFAIVMLYCAVMLMLMPTGIPAAPAPQSASRLVSTIVIWIFITLIAANVVAIIILQGFAWSLPSDPTGYNLIDQLRGR</sequence>
<evidence type="ECO:0000256" key="5">
    <source>
        <dbReference type="SAM" id="Phobius"/>
    </source>
</evidence>
<feature type="transmembrane region" description="Helical" evidence="5">
    <location>
        <begin position="139"/>
        <end position="160"/>
    </location>
</feature>
<reference evidence="6 7" key="1">
    <citation type="submission" date="2021-08" db="EMBL/GenBank/DDBJ databases">
        <title>Draft genome sequence of Mycolicibacterium sp. NGTWS1702 strain.</title>
        <authorList>
            <person name="Matsumoto M."/>
            <person name="Tang B.C.C."/>
            <person name="Machida Y."/>
            <person name="Matoyama H."/>
            <person name="Kishihara T."/>
            <person name="Sato S."/>
            <person name="Kondo I."/>
            <person name="Sano M."/>
            <person name="Kato G."/>
        </authorList>
    </citation>
    <scope>NUCLEOTIDE SEQUENCE [LARGE SCALE GENOMIC DNA]</scope>
    <source>
        <strain evidence="6 7">NGTWSNA01</strain>
    </source>
</reference>
<gene>
    <name evidence="6" type="ORF">NGTWS1702_00270</name>
</gene>
<evidence type="ECO:0000256" key="4">
    <source>
        <dbReference type="ARBA" id="ARBA00023136"/>
    </source>
</evidence>
<feature type="transmembrane region" description="Helical" evidence="5">
    <location>
        <begin position="68"/>
        <end position="85"/>
    </location>
</feature>
<organism evidence="6 7">
    <name type="scientific">Mycolicibacterium cyprinidarum</name>
    <dbReference type="NCBI Taxonomy" id="2860311"/>
    <lineage>
        <taxon>Bacteria</taxon>
        <taxon>Bacillati</taxon>
        <taxon>Actinomycetota</taxon>
        <taxon>Actinomycetes</taxon>
        <taxon>Mycobacteriales</taxon>
        <taxon>Mycobacteriaceae</taxon>
        <taxon>Mycolicibacterium</taxon>
    </lineage>
</organism>
<name>A0ABQ4V5Y4_9MYCO</name>
<dbReference type="Gene3D" id="1.20.1550.10">
    <property type="entry name" value="DsbB-like"/>
    <property type="match status" value="1"/>
</dbReference>
<evidence type="ECO:0000313" key="7">
    <source>
        <dbReference type="Proteomes" id="UP001060504"/>
    </source>
</evidence>
<comment type="subcellular location">
    <subcellularLocation>
        <location evidence="1">Membrane</location>
        <topology evidence="1">Multi-pass membrane protein</topology>
    </subcellularLocation>
</comment>
<keyword evidence="7" id="KW-1185">Reference proteome</keyword>
<dbReference type="Pfam" id="PF02600">
    <property type="entry name" value="DsbB"/>
    <property type="match status" value="1"/>
</dbReference>
<keyword evidence="3 5" id="KW-1133">Transmembrane helix</keyword>
<feature type="transmembrane region" description="Helical" evidence="5">
    <location>
        <begin position="181"/>
        <end position="204"/>
    </location>
</feature>
<dbReference type="InterPro" id="IPR023380">
    <property type="entry name" value="DsbB-like_sf"/>
</dbReference>
<accession>A0ABQ4V5Y4</accession>
<proteinExistence type="predicted"/>
<feature type="transmembrane region" description="Helical" evidence="5">
    <location>
        <begin position="97"/>
        <end position="119"/>
    </location>
</feature>
<comment type="caution">
    <text evidence="6">The sequence shown here is derived from an EMBL/GenBank/DDBJ whole genome shotgun (WGS) entry which is preliminary data.</text>
</comment>
<evidence type="ECO:0000256" key="2">
    <source>
        <dbReference type="ARBA" id="ARBA00022692"/>
    </source>
</evidence>